<reference evidence="1 2" key="1">
    <citation type="journal article" date="2015" name="Stand. Genomic Sci.">
        <title>Genomic Encyclopedia of Bacterial and Archaeal Type Strains, Phase III: the genomes of soil and plant-associated and newly described type strains.</title>
        <authorList>
            <person name="Whitman W.B."/>
            <person name="Woyke T."/>
            <person name="Klenk H.P."/>
            <person name="Zhou Y."/>
            <person name="Lilburn T.G."/>
            <person name="Beck B.J."/>
            <person name="De Vos P."/>
            <person name="Vandamme P."/>
            <person name="Eisen J.A."/>
            <person name="Garrity G."/>
            <person name="Hugenholtz P."/>
            <person name="Kyrpides N.C."/>
        </authorList>
    </citation>
    <scope>NUCLEOTIDE SEQUENCE [LARGE SCALE GENOMIC DNA]</scope>
    <source>
        <strain evidence="1 2">CGMCC 1.6858</strain>
    </source>
</reference>
<dbReference type="EMBL" id="VLKY01000043">
    <property type="protein sequence ID" value="TWI45033.1"/>
    <property type="molecule type" value="Genomic_DNA"/>
</dbReference>
<name>A0A562PL38_9PSED</name>
<proteinExistence type="predicted"/>
<organism evidence="1 2">
    <name type="scientific">Pseudomonas duriflava</name>
    <dbReference type="NCBI Taxonomy" id="459528"/>
    <lineage>
        <taxon>Bacteria</taxon>
        <taxon>Pseudomonadati</taxon>
        <taxon>Pseudomonadota</taxon>
        <taxon>Gammaproteobacteria</taxon>
        <taxon>Pseudomonadales</taxon>
        <taxon>Pseudomonadaceae</taxon>
        <taxon>Pseudomonas</taxon>
    </lineage>
</organism>
<comment type="caution">
    <text evidence="1">The sequence shown here is derived from an EMBL/GenBank/DDBJ whole genome shotgun (WGS) entry which is preliminary data.</text>
</comment>
<sequence length="60" mass="6820">MKSRSTGRVDRWLHVPSGEIYQITIEDKKADAVELAPVNGGRCMHQAGPTFRNRSIWRPV</sequence>
<gene>
    <name evidence="1" type="ORF">IQ22_04672</name>
</gene>
<evidence type="ECO:0000313" key="1">
    <source>
        <dbReference type="EMBL" id="TWI45033.1"/>
    </source>
</evidence>
<keyword evidence="2" id="KW-1185">Reference proteome</keyword>
<dbReference type="Proteomes" id="UP000316905">
    <property type="component" value="Unassembled WGS sequence"/>
</dbReference>
<evidence type="ECO:0000313" key="2">
    <source>
        <dbReference type="Proteomes" id="UP000316905"/>
    </source>
</evidence>
<protein>
    <submittedName>
        <fullName evidence="1">Uncharacterized protein</fullName>
    </submittedName>
</protein>
<dbReference type="AlphaFoldDB" id="A0A562PL38"/>
<accession>A0A562PL38</accession>